<dbReference type="PANTHER" id="PTHR12333:SF0">
    <property type="entry name" value="COMM DOMAIN-CONTAINING PROTEIN 10"/>
    <property type="match status" value="1"/>
</dbReference>
<dbReference type="Pfam" id="PF21672">
    <property type="entry name" value="COMM_HN"/>
    <property type="match status" value="1"/>
</dbReference>
<name>A0AAW2YQQ8_9EUKA</name>
<evidence type="ECO:0000259" key="1">
    <source>
        <dbReference type="PROSITE" id="PS51269"/>
    </source>
</evidence>
<dbReference type="InterPro" id="IPR037361">
    <property type="entry name" value="COMMD10"/>
</dbReference>
<organism evidence="2 3">
    <name type="scientific">Acrasis kona</name>
    <dbReference type="NCBI Taxonomy" id="1008807"/>
    <lineage>
        <taxon>Eukaryota</taxon>
        <taxon>Discoba</taxon>
        <taxon>Heterolobosea</taxon>
        <taxon>Tetramitia</taxon>
        <taxon>Eutetramitia</taxon>
        <taxon>Acrasidae</taxon>
        <taxon>Acrasis</taxon>
    </lineage>
</organism>
<dbReference type="EMBL" id="JAOPGA020000556">
    <property type="protein sequence ID" value="KAL0479434.1"/>
    <property type="molecule type" value="Genomic_DNA"/>
</dbReference>
<evidence type="ECO:0000313" key="2">
    <source>
        <dbReference type="EMBL" id="KAL0479434.1"/>
    </source>
</evidence>
<reference evidence="2 3" key="1">
    <citation type="submission" date="2024-03" db="EMBL/GenBank/DDBJ databases">
        <title>The Acrasis kona genome and developmental transcriptomes reveal deep origins of eukaryotic multicellular pathways.</title>
        <authorList>
            <person name="Sheikh S."/>
            <person name="Fu C.-J."/>
            <person name="Brown M.W."/>
            <person name="Baldauf S.L."/>
        </authorList>
    </citation>
    <scope>NUCLEOTIDE SEQUENCE [LARGE SCALE GENOMIC DNA]</scope>
    <source>
        <strain evidence="2 3">ATCC MYA-3509</strain>
    </source>
</reference>
<dbReference type="InterPro" id="IPR017920">
    <property type="entry name" value="COMM"/>
</dbReference>
<protein>
    <recommendedName>
        <fullName evidence="1">COMM domain-containing protein</fullName>
    </recommendedName>
</protein>
<keyword evidence="3" id="KW-1185">Reference proteome</keyword>
<dbReference type="Proteomes" id="UP001431209">
    <property type="component" value="Unassembled WGS sequence"/>
</dbReference>
<dbReference type="Pfam" id="PF07258">
    <property type="entry name" value="COMM_domain"/>
    <property type="match status" value="1"/>
</dbReference>
<proteinExistence type="predicted"/>
<dbReference type="PROSITE" id="PS51269">
    <property type="entry name" value="COMM"/>
    <property type="match status" value="1"/>
</dbReference>
<comment type="caution">
    <text evidence="2">The sequence shown here is derived from an EMBL/GenBank/DDBJ whole genome shotgun (WGS) entry which is preliminary data.</text>
</comment>
<dbReference type="PANTHER" id="PTHR12333">
    <property type="entry name" value="COMM DOMAIN CONTAINING PROTEIN 10"/>
    <property type="match status" value="1"/>
</dbReference>
<feature type="domain" description="COMM" evidence="1">
    <location>
        <begin position="139"/>
        <end position="208"/>
    </location>
</feature>
<gene>
    <name evidence="2" type="ORF">AKO1_007688</name>
</gene>
<sequence>MFKNTTRFQSAVSVINEVDAGQFPKLLQRILDGAKRSFQSEEQKKTLTVGGAFTQAEGERLQELFSLSSTHLELLVDACSYVFEHALYNSLNPDRLLNELSENTSLTEEHARAFQLVWQENSRNYLNNAKDRTLGGPSLLKNFSWRLQIHLSEDALSKQKQTNALFEFETGQQKQEANDKFVVEFTQEELHSFFSKLEVIQGQLDRLSA</sequence>
<accession>A0AAW2YQQ8</accession>
<dbReference type="AlphaFoldDB" id="A0AAW2YQQ8"/>
<evidence type="ECO:0000313" key="3">
    <source>
        <dbReference type="Proteomes" id="UP001431209"/>
    </source>
</evidence>